<organism evidence="2 3">
    <name type="scientific">Talaromyces proteolyticus</name>
    <dbReference type="NCBI Taxonomy" id="1131652"/>
    <lineage>
        <taxon>Eukaryota</taxon>
        <taxon>Fungi</taxon>
        <taxon>Dikarya</taxon>
        <taxon>Ascomycota</taxon>
        <taxon>Pezizomycotina</taxon>
        <taxon>Eurotiomycetes</taxon>
        <taxon>Eurotiomycetidae</taxon>
        <taxon>Eurotiales</taxon>
        <taxon>Trichocomaceae</taxon>
        <taxon>Talaromyces</taxon>
        <taxon>Talaromyces sect. Bacilispori</taxon>
    </lineage>
</organism>
<dbReference type="AlphaFoldDB" id="A0AAD4KEG3"/>
<dbReference type="GeneID" id="70247714"/>
<dbReference type="PANTHER" id="PTHR38116:SF1">
    <property type="entry name" value="BZIP DOMAIN-CONTAINING PROTEIN"/>
    <property type="match status" value="1"/>
</dbReference>
<dbReference type="RefSeq" id="XP_046066283.1">
    <property type="nucleotide sequence ID" value="XM_046217427.1"/>
</dbReference>
<gene>
    <name evidence="2" type="ORF">BGW36DRAFT_390057</name>
</gene>
<sequence length="306" mass="35007">MFSHQNVPTIQLQPMSQLAEAIYREDDWTGLTDAAARRKRQNRLNVRAYRKRRAQQSKASSNLASTRPKQTAPTETQIPCWVERQQRVVHIPALALTRIYKAGRPLIPWQSAPFLTSEKPRKISLFGEIIFPLSSDHLIPLLQFNVLRGLLTLRHLLSPIRPQDSQPNECSSAALYVLPDISSCPESLPEALKPTYLQQTVPHEEWVDSIPHPVWRDNVIQALGTFDEDQLWSDTIGGLFEGFPSSEIEKRGVICWSTPWHPSGWEISAGFLRRWGWSFKGCEADVMETTNKWRALRGENPLAFEY</sequence>
<dbReference type="InterPro" id="IPR021833">
    <property type="entry name" value="DUF3425"/>
</dbReference>
<feature type="compositionally biased region" description="Polar residues" evidence="1">
    <location>
        <begin position="56"/>
        <end position="74"/>
    </location>
</feature>
<reference evidence="2" key="1">
    <citation type="submission" date="2021-12" db="EMBL/GenBank/DDBJ databases">
        <title>Convergent genome expansion in fungi linked to evolution of root-endophyte symbiosis.</title>
        <authorList>
            <consortium name="DOE Joint Genome Institute"/>
            <person name="Ke Y.-H."/>
            <person name="Bonito G."/>
            <person name="Liao H.-L."/>
            <person name="Looney B."/>
            <person name="Rojas-Flechas A."/>
            <person name="Nash J."/>
            <person name="Hameed K."/>
            <person name="Schadt C."/>
            <person name="Martin F."/>
            <person name="Crous P.W."/>
            <person name="Miettinen O."/>
            <person name="Magnuson J.K."/>
            <person name="Labbe J."/>
            <person name="Jacobson D."/>
            <person name="Doktycz M.J."/>
            <person name="Veneault-Fourrey C."/>
            <person name="Kuo A."/>
            <person name="Mondo S."/>
            <person name="Calhoun S."/>
            <person name="Riley R."/>
            <person name="Ohm R."/>
            <person name="LaButti K."/>
            <person name="Andreopoulos B."/>
            <person name="Pangilinan J."/>
            <person name="Nolan M."/>
            <person name="Tritt A."/>
            <person name="Clum A."/>
            <person name="Lipzen A."/>
            <person name="Daum C."/>
            <person name="Barry K."/>
            <person name="Grigoriev I.V."/>
            <person name="Vilgalys R."/>
        </authorList>
    </citation>
    <scope>NUCLEOTIDE SEQUENCE</scope>
    <source>
        <strain evidence="2">PMI_201</strain>
    </source>
</reference>
<dbReference type="EMBL" id="JAJTJA010000014">
    <property type="protein sequence ID" value="KAH8690000.1"/>
    <property type="molecule type" value="Genomic_DNA"/>
</dbReference>
<accession>A0AAD4KEG3</accession>
<name>A0AAD4KEG3_9EURO</name>
<protein>
    <recommendedName>
        <fullName evidence="4">BZIP domain-containing protein</fullName>
    </recommendedName>
</protein>
<keyword evidence="3" id="KW-1185">Reference proteome</keyword>
<evidence type="ECO:0000313" key="3">
    <source>
        <dbReference type="Proteomes" id="UP001201262"/>
    </source>
</evidence>
<feature type="region of interest" description="Disordered" evidence="1">
    <location>
        <begin position="42"/>
        <end position="74"/>
    </location>
</feature>
<evidence type="ECO:0000256" key="1">
    <source>
        <dbReference type="SAM" id="MobiDB-lite"/>
    </source>
</evidence>
<evidence type="ECO:0000313" key="2">
    <source>
        <dbReference type="EMBL" id="KAH8690000.1"/>
    </source>
</evidence>
<dbReference type="Proteomes" id="UP001201262">
    <property type="component" value="Unassembled WGS sequence"/>
</dbReference>
<dbReference type="PANTHER" id="PTHR38116">
    <property type="entry name" value="CHROMOSOME 7, WHOLE GENOME SHOTGUN SEQUENCE"/>
    <property type="match status" value="1"/>
</dbReference>
<evidence type="ECO:0008006" key="4">
    <source>
        <dbReference type="Google" id="ProtNLM"/>
    </source>
</evidence>
<comment type="caution">
    <text evidence="2">The sequence shown here is derived from an EMBL/GenBank/DDBJ whole genome shotgun (WGS) entry which is preliminary data.</text>
</comment>
<proteinExistence type="predicted"/>
<feature type="compositionally biased region" description="Basic residues" evidence="1">
    <location>
        <begin position="42"/>
        <end position="55"/>
    </location>
</feature>
<dbReference type="Pfam" id="PF11905">
    <property type="entry name" value="DUF3425"/>
    <property type="match status" value="1"/>
</dbReference>